<accession>A0A6A6ZA31</accession>
<evidence type="ECO:0000313" key="6">
    <source>
        <dbReference type="RefSeq" id="XP_033584854.1"/>
    </source>
</evidence>
<evidence type="ECO:0000313" key="4">
    <source>
        <dbReference type="EMBL" id="KAF2817890.1"/>
    </source>
</evidence>
<dbReference type="InterPro" id="IPR006509">
    <property type="entry name" value="RBM39_SF"/>
</dbReference>
<organism evidence="4">
    <name type="scientific">Mytilinidion resinicola</name>
    <dbReference type="NCBI Taxonomy" id="574789"/>
    <lineage>
        <taxon>Eukaryota</taxon>
        <taxon>Fungi</taxon>
        <taxon>Dikarya</taxon>
        <taxon>Ascomycota</taxon>
        <taxon>Pezizomycotina</taxon>
        <taxon>Dothideomycetes</taxon>
        <taxon>Pleosporomycetidae</taxon>
        <taxon>Mytilinidiales</taxon>
        <taxon>Mytilinidiaceae</taxon>
        <taxon>Mytilinidion</taxon>
    </lineage>
</organism>
<keyword evidence="1" id="KW-0694">RNA-binding</keyword>
<feature type="compositionally biased region" description="Basic and acidic residues" evidence="2">
    <location>
        <begin position="23"/>
        <end position="51"/>
    </location>
</feature>
<feature type="compositionally biased region" description="Basic and acidic residues" evidence="2">
    <location>
        <begin position="59"/>
        <end position="69"/>
    </location>
</feature>
<keyword evidence="5" id="KW-1185">Reference proteome</keyword>
<proteinExistence type="predicted"/>
<feature type="region of interest" description="Disordered" evidence="2">
    <location>
        <begin position="319"/>
        <end position="338"/>
    </location>
</feature>
<dbReference type="GeneID" id="54464138"/>
<dbReference type="InterPro" id="IPR012677">
    <property type="entry name" value="Nucleotide-bd_a/b_plait_sf"/>
</dbReference>
<dbReference type="GO" id="GO:0005634">
    <property type="term" value="C:nucleus"/>
    <property type="evidence" value="ECO:0007669"/>
    <property type="project" value="InterPro"/>
</dbReference>
<feature type="domain" description="RRM" evidence="3">
    <location>
        <begin position="142"/>
        <end position="233"/>
    </location>
</feature>
<evidence type="ECO:0000256" key="2">
    <source>
        <dbReference type="SAM" id="MobiDB-lite"/>
    </source>
</evidence>
<dbReference type="PANTHER" id="PTHR48036">
    <property type="entry name" value="SPLICING FACTOR (PAD-1), PUTATIVE (AFU_ORTHOLOGUE AFUA_1G15810)-RELATED"/>
    <property type="match status" value="1"/>
</dbReference>
<evidence type="ECO:0000313" key="5">
    <source>
        <dbReference type="Proteomes" id="UP000504636"/>
    </source>
</evidence>
<protein>
    <recommendedName>
        <fullName evidence="3">RRM domain-containing protein</fullName>
    </recommendedName>
</protein>
<dbReference type="AlphaFoldDB" id="A0A6A6ZA31"/>
<dbReference type="SUPFAM" id="SSF54928">
    <property type="entry name" value="RNA-binding domain, RBD"/>
    <property type="match status" value="1"/>
</dbReference>
<reference evidence="6" key="2">
    <citation type="submission" date="2020-04" db="EMBL/GenBank/DDBJ databases">
        <authorList>
            <consortium name="NCBI Genome Project"/>
        </authorList>
    </citation>
    <scope>NUCLEOTIDE SEQUENCE</scope>
    <source>
        <strain evidence="6">CBS 304.34</strain>
    </source>
</reference>
<dbReference type="SMART" id="SM00360">
    <property type="entry name" value="RRM"/>
    <property type="match status" value="1"/>
</dbReference>
<dbReference type="RefSeq" id="XP_033584854.1">
    <property type="nucleotide sequence ID" value="XM_033723245.1"/>
</dbReference>
<dbReference type="GO" id="GO:0006397">
    <property type="term" value="P:mRNA processing"/>
    <property type="evidence" value="ECO:0007669"/>
    <property type="project" value="InterPro"/>
</dbReference>
<evidence type="ECO:0000259" key="3">
    <source>
        <dbReference type="PROSITE" id="PS50102"/>
    </source>
</evidence>
<feature type="region of interest" description="Disordered" evidence="2">
    <location>
        <begin position="19"/>
        <end position="72"/>
    </location>
</feature>
<dbReference type="Proteomes" id="UP000504636">
    <property type="component" value="Unplaced"/>
</dbReference>
<dbReference type="InterPro" id="IPR000504">
    <property type="entry name" value="RRM_dom"/>
</dbReference>
<dbReference type="PROSITE" id="PS50102">
    <property type="entry name" value="RRM"/>
    <property type="match status" value="1"/>
</dbReference>
<evidence type="ECO:0000256" key="1">
    <source>
        <dbReference type="PROSITE-ProRule" id="PRU00176"/>
    </source>
</evidence>
<dbReference type="Gene3D" id="3.30.70.330">
    <property type="match status" value="1"/>
</dbReference>
<dbReference type="InterPro" id="IPR035979">
    <property type="entry name" value="RBD_domain_sf"/>
</dbReference>
<reference evidence="4 6" key="1">
    <citation type="journal article" date="2020" name="Stud. Mycol.">
        <title>101 Dothideomycetes genomes: a test case for predicting lifestyles and emergence of pathogens.</title>
        <authorList>
            <person name="Haridas S."/>
            <person name="Albert R."/>
            <person name="Binder M."/>
            <person name="Bloem J."/>
            <person name="Labutti K."/>
            <person name="Salamov A."/>
            <person name="Andreopoulos B."/>
            <person name="Baker S."/>
            <person name="Barry K."/>
            <person name="Bills G."/>
            <person name="Bluhm B."/>
            <person name="Cannon C."/>
            <person name="Castanera R."/>
            <person name="Culley D."/>
            <person name="Daum C."/>
            <person name="Ezra D."/>
            <person name="Gonzalez J."/>
            <person name="Henrissat B."/>
            <person name="Kuo A."/>
            <person name="Liang C."/>
            <person name="Lipzen A."/>
            <person name="Lutzoni F."/>
            <person name="Magnuson J."/>
            <person name="Mondo S."/>
            <person name="Nolan M."/>
            <person name="Ohm R."/>
            <person name="Pangilinan J."/>
            <person name="Park H.-J."/>
            <person name="Ramirez L."/>
            <person name="Alfaro M."/>
            <person name="Sun H."/>
            <person name="Tritt A."/>
            <person name="Yoshinaga Y."/>
            <person name="Zwiers L.-H."/>
            <person name="Turgeon B."/>
            <person name="Goodwin S."/>
            <person name="Spatafora J."/>
            <person name="Crous P."/>
            <person name="Grigoriev I."/>
        </authorList>
    </citation>
    <scope>NUCLEOTIDE SEQUENCE</scope>
    <source>
        <strain evidence="4 6">CBS 304.34</strain>
    </source>
</reference>
<sequence length="338" mass="37245">MATPGLSDIEALLEEAAPAAAALDREKNSSSVKNEHRDGTRGRDRDRDHRRDRSRSKVKKEDGDVEMKDTPQSGVFGASTRIDTISPVVAVVIEIEIILGIEIIVTTAEDAMADLSEMGGRQVPSHGVASELLRARVLASKRTVFVQQLAARLETRHLFDFFNKVGRVKEAQIVKDHVSGCLKCVGYVEFYDEESVAAAIELTCHKLKGVPIIAQHTEAEKNCQALRAAFHSTVSMSATFTSASPRRTSTTSSLAQYSAILPKPKNLETMHGFELAGRPIRVSLGNDKFTPESTANREHQGRKLTWLWHMYKGEMKAGTRSVPMANAPGDPGRRMRLR</sequence>
<name>A0A6A6ZA31_9PEZI</name>
<gene>
    <name evidence="4 6" type="ORF">BDZ99DRAFT_493555</name>
</gene>
<dbReference type="GO" id="GO:0003723">
    <property type="term" value="F:RNA binding"/>
    <property type="evidence" value="ECO:0007669"/>
    <property type="project" value="UniProtKB-UniRule"/>
</dbReference>
<dbReference type="Pfam" id="PF00076">
    <property type="entry name" value="RRM_1"/>
    <property type="match status" value="1"/>
</dbReference>
<dbReference type="OrthoDB" id="5411533at2759"/>
<dbReference type="EMBL" id="MU003692">
    <property type="protein sequence ID" value="KAF2817890.1"/>
    <property type="molecule type" value="Genomic_DNA"/>
</dbReference>
<reference evidence="6" key="3">
    <citation type="submission" date="2025-04" db="UniProtKB">
        <authorList>
            <consortium name="RefSeq"/>
        </authorList>
    </citation>
    <scope>IDENTIFICATION</scope>
    <source>
        <strain evidence="6">CBS 304.34</strain>
    </source>
</reference>